<gene>
    <name evidence="3" type="ORF">AMON00008_LOCUS38931</name>
</gene>
<dbReference type="Pfam" id="PF00856">
    <property type="entry name" value="SET"/>
    <property type="match status" value="1"/>
</dbReference>
<dbReference type="InterPro" id="IPR046341">
    <property type="entry name" value="SET_dom_sf"/>
</dbReference>
<name>A0A7S4RQZ3_9DINO</name>
<feature type="domain" description="SET" evidence="2">
    <location>
        <begin position="144"/>
        <end position="355"/>
    </location>
</feature>
<dbReference type="AlphaFoldDB" id="A0A7S4RQZ3"/>
<proteinExistence type="predicted"/>
<accession>A0A7S4RQZ3</accession>
<evidence type="ECO:0000259" key="2">
    <source>
        <dbReference type="PROSITE" id="PS50280"/>
    </source>
</evidence>
<dbReference type="EMBL" id="HBNR01055412">
    <property type="protein sequence ID" value="CAE4621771.1"/>
    <property type="molecule type" value="Transcribed_RNA"/>
</dbReference>
<dbReference type="InterPro" id="IPR050600">
    <property type="entry name" value="SETD3_SETD6_MTase"/>
</dbReference>
<feature type="region of interest" description="Disordered" evidence="1">
    <location>
        <begin position="456"/>
        <end position="505"/>
    </location>
</feature>
<dbReference type="GO" id="GO:0016279">
    <property type="term" value="F:protein-lysine N-methyltransferase activity"/>
    <property type="evidence" value="ECO:0007669"/>
    <property type="project" value="TreeGrafter"/>
</dbReference>
<protein>
    <recommendedName>
        <fullName evidence="2">SET domain-containing protein</fullName>
    </recommendedName>
</protein>
<dbReference type="SUPFAM" id="SSF82199">
    <property type="entry name" value="SET domain"/>
    <property type="match status" value="1"/>
</dbReference>
<dbReference type="Gene3D" id="3.90.1410.10">
    <property type="entry name" value="set domain protein methyltransferase, domain 1"/>
    <property type="match status" value="1"/>
</dbReference>
<evidence type="ECO:0000256" key="1">
    <source>
        <dbReference type="SAM" id="MobiDB-lite"/>
    </source>
</evidence>
<dbReference type="PROSITE" id="PS50280">
    <property type="entry name" value="SET"/>
    <property type="match status" value="1"/>
</dbReference>
<sequence>MSSRSQALRALPPTAALACGAVASLAVPGGRSEPALRAPRGSAAGVAFVGKVLPAPALQAHAAARETFSWRQPRDSVRAAQRSGVAEGGCRPCVLGLALLAAPLVAGRLRRAAAPRRAAVQRRAGAAPATVLPTEAKEDEALWEKFSSWLSARGGNCSAVAMGRPNGLRGVIALRDIEEGESIIEVPLEAVVRLCDPSEEKDPSVSALEMLRLYRAGGELQPYLDLVPSPGSQDFAGVPDFMSDEELEMLQCPPAAEKTRRRKELCATRAAEHGVPPEDLQWALCTVTMRSFTVLSPMENVLRVLLPGIDLLNHDADTSHKFKVLWTLNPEYDGLFKVVAGGSIKKGEEIRICYGGNPYRTEGCGGDCVGDMAWTNEQYLQRYGFIDTSVGTTIVDGRWLVSEAAAPVCEALERTGAEEDDALLAGDALSPGARAAVGFRRHLKRALVAQREVQAARAAAGQEPEEEKASEPHFSPEMVEQISRMAEAANKARATEAKGGPKAMS</sequence>
<organism evidence="3">
    <name type="scientific">Alexandrium monilatum</name>
    <dbReference type="NCBI Taxonomy" id="311494"/>
    <lineage>
        <taxon>Eukaryota</taxon>
        <taxon>Sar</taxon>
        <taxon>Alveolata</taxon>
        <taxon>Dinophyceae</taxon>
        <taxon>Gonyaulacales</taxon>
        <taxon>Pyrocystaceae</taxon>
        <taxon>Alexandrium</taxon>
    </lineage>
</organism>
<reference evidence="3" key="1">
    <citation type="submission" date="2021-01" db="EMBL/GenBank/DDBJ databases">
        <authorList>
            <person name="Corre E."/>
            <person name="Pelletier E."/>
            <person name="Niang G."/>
            <person name="Scheremetjew M."/>
            <person name="Finn R."/>
            <person name="Kale V."/>
            <person name="Holt S."/>
            <person name="Cochrane G."/>
            <person name="Meng A."/>
            <person name="Brown T."/>
            <person name="Cohen L."/>
        </authorList>
    </citation>
    <scope>NUCLEOTIDE SEQUENCE</scope>
    <source>
        <strain evidence="3">CCMP3105</strain>
    </source>
</reference>
<evidence type="ECO:0000313" key="3">
    <source>
        <dbReference type="EMBL" id="CAE4621771.1"/>
    </source>
</evidence>
<dbReference type="PANTHER" id="PTHR13271">
    <property type="entry name" value="UNCHARACTERIZED PUTATIVE METHYLTRANSFERASE"/>
    <property type="match status" value="1"/>
</dbReference>
<dbReference type="CDD" id="cd10527">
    <property type="entry name" value="SET_LSMT"/>
    <property type="match status" value="1"/>
</dbReference>
<dbReference type="InterPro" id="IPR001214">
    <property type="entry name" value="SET_dom"/>
</dbReference>